<proteinExistence type="predicted"/>
<sequence length="129" mass="14514">MHYVICNSVAERCTVYRCVSCSVSWRILTKPHASCFLPFPLADTPEHPPCHTFDSVFEGALSNTWQTFLILPPDHGGFQSLPAACAEERQTLIIVMWVMIVGMEVLRTVPMIDKVVDIASELLKLRKPL</sequence>
<gene>
    <name evidence="1" type="ORF">CHYS00102_LOCUS29623</name>
</gene>
<dbReference type="EMBL" id="HBFR01040518">
    <property type="protein sequence ID" value="CAD8902404.1"/>
    <property type="molecule type" value="Transcribed_RNA"/>
</dbReference>
<dbReference type="AlphaFoldDB" id="A0A7S1G155"/>
<name>A0A7S1G155_9STRA</name>
<protein>
    <submittedName>
        <fullName evidence="1">Uncharacterized protein</fullName>
    </submittedName>
</protein>
<organism evidence="1">
    <name type="scientific">Corethron hystrix</name>
    <dbReference type="NCBI Taxonomy" id="216773"/>
    <lineage>
        <taxon>Eukaryota</taxon>
        <taxon>Sar</taxon>
        <taxon>Stramenopiles</taxon>
        <taxon>Ochrophyta</taxon>
        <taxon>Bacillariophyta</taxon>
        <taxon>Coscinodiscophyceae</taxon>
        <taxon>Corethrophycidae</taxon>
        <taxon>Corethrales</taxon>
        <taxon>Corethraceae</taxon>
        <taxon>Corethron</taxon>
    </lineage>
</organism>
<reference evidence="1" key="1">
    <citation type="submission" date="2021-01" db="EMBL/GenBank/DDBJ databases">
        <authorList>
            <person name="Corre E."/>
            <person name="Pelletier E."/>
            <person name="Niang G."/>
            <person name="Scheremetjew M."/>
            <person name="Finn R."/>
            <person name="Kale V."/>
            <person name="Holt S."/>
            <person name="Cochrane G."/>
            <person name="Meng A."/>
            <person name="Brown T."/>
            <person name="Cohen L."/>
        </authorList>
    </citation>
    <scope>NUCLEOTIDE SEQUENCE</scope>
    <source>
        <strain evidence="1">308</strain>
    </source>
</reference>
<accession>A0A7S1G155</accession>
<evidence type="ECO:0000313" key="1">
    <source>
        <dbReference type="EMBL" id="CAD8902404.1"/>
    </source>
</evidence>